<keyword evidence="6" id="KW-0106">Calcium</keyword>
<dbReference type="PANTHER" id="PTHR46399">
    <property type="entry name" value="B30.2/SPRY DOMAIN-CONTAINING PROTEIN"/>
    <property type="match status" value="1"/>
</dbReference>
<dbReference type="InterPro" id="IPR002048">
    <property type="entry name" value="EF_hand_dom"/>
</dbReference>
<dbReference type="GO" id="GO:0034704">
    <property type="term" value="C:calcium channel complex"/>
    <property type="evidence" value="ECO:0007669"/>
    <property type="project" value="TreeGrafter"/>
</dbReference>
<dbReference type="Pfam" id="PF08709">
    <property type="entry name" value="Ins145_P3_rec"/>
    <property type="match status" value="1"/>
</dbReference>
<dbReference type="SUPFAM" id="SSF49899">
    <property type="entry name" value="Concanavalin A-like lectins/glucanases"/>
    <property type="match status" value="2"/>
</dbReference>
<dbReference type="CDD" id="cd00051">
    <property type="entry name" value="EFh"/>
    <property type="match status" value="1"/>
</dbReference>
<dbReference type="Gene3D" id="1.10.490.160">
    <property type="match status" value="1"/>
</dbReference>
<feature type="transmembrane region" description="Helical" evidence="15">
    <location>
        <begin position="4711"/>
        <end position="4737"/>
    </location>
</feature>
<dbReference type="InterPro" id="IPR015925">
    <property type="entry name" value="Ryanodine_IP3_receptor"/>
</dbReference>
<evidence type="ECO:0000256" key="5">
    <source>
        <dbReference type="ARBA" id="ARBA00022692"/>
    </source>
</evidence>
<evidence type="ECO:0000256" key="7">
    <source>
        <dbReference type="ARBA" id="ARBA00022951"/>
    </source>
</evidence>
<evidence type="ECO:0000256" key="13">
    <source>
        <dbReference type="ARBA" id="ARBA00036634"/>
    </source>
</evidence>
<evidence type="ECO:0000256" key="8">
    <source>
        <dbReference type="ARBA" id="ARBA00022989"/>
    </source>
</evidence>
<dbReference type="Pfam" id="PF00622">
    <property type="entry name" value="SPRY"/>
    <property type="match status" value="2"/>
</dbReference>
<feature type="transmembrane region" description="Helical" evidence="15">
    <location>
        <begin position="4528"/>
        <end position="4545"/>
    </location>
</feature>
<name>A0AAV7K8I1_9METZ</name>
<feature type="transmembrane region" description="Helical" evidence="15">
    <location>
        <begin position="4830"/>
        <end position="4852"/>
    </location>
</feature>
<feature type="domain" description="EF-hand" evidence="17">
    <location>
        <begin position="4185"/>
        <end position="4217"/>
    </location>
</feature>
<evidence type="ECO:0000259" key="16">
    <source>
        <dbReference type="PROSITE" id="PS50188"/>
    </source>
</evidence>
<dbReference type="InterPro" id="IPR011992">
    <property type="entry name" value="EF-hand-dom_pair"/>
</dbReference>
<keyword evidence="12" id="KW-0407">Ion channel</keyword>
<feature type="transmembrane region" description="Helical" evidence="15">
    <location>
        <begin position="4557"/>
        <end position="4580"/>
    </location>
</feature>
<dbReference type="InterPro" id="IPR013320">
    <property type="entry name" value="ConA-like_dom_sf"/>
</dbReference>
<keyword evidence="19" id="KW-1185">Reference proteome</keyword>
<keyword evidence="11" id="KW-1071">Ligand-gated ion channel</keyword>
<dbReference type="GO" id="GO:0014808">
    <property type="term" value="P:release of sequestered calcium ion into cytosol by sarcoplasmic reticulum"/>
    <property type="evidence" value="ECO:0007669"/>
    <property type="project" value="TreeGrafter"/>
</dbReference>
<dbReference type="GO" id="GO:0005790">
    <property type="term" value="C:smooth endoplasmic reticulum"/>
    <property type="evidence" value="ECO:0007669"/>
    <property type="project" value="TreeGrafter"/>
</dbReference>
<evidence type="ECO:0000259" key="17">
    <source>
        <dbReference type="PROSITE" id="PS50222"/>
    </source>
</evidence>
<accession>A0AAV7K8I1</accession>
<keyword evidence="2" id="KW-0813">Transport</keyword>
<keyword evidence="8 15" id="KW-1133">Transmembrane helix</keyword>
<evidence type="ECO:0000256" key="1">
    <source>
        <dbReference type="ARBA" id="ARBA00004326"/>
    </source>
</evidence>
<dbReference type="SMART" id="SM00449">
    <property type="entry name" value="SPRY"/>
    <property type="match status" value="2"/>
</dbReference>
<feature type="domain" description="EF-hand" evidence="17">
    <location>
        <begin position="4147"/>
        <end position="4182"/>
    </location>
</feature>
<keyword evidence="9" id="KW-0406">Ion transport</keyword>
<feature type="transmembrane region" description="Helical" evidence="15">
    <location>
        <begin position="4761"/>
        <end position="4784"/>
    </location>
</feature>
<dbReference type="GO" id="GO:0005219">
    <property type="term" value="F:ryanodine-sensitive calcium-release channel activity"/>
    <property type="evidence" value="ECO:0007669"/>
    <property type="project" value="TreeGrafter"/>
</dbReference>
<dbReference type="Gene3D" id="2.80.10.50">
    <property type="match status" value="1"/>
</dbReference>
<dbReference type="SMART" id="SM00054">
    <property type="entry name" value="EFh"/>
    <property type="match status" value="2"/>
</dbReference>
<dbReference type="InterPro" id="IPR005821">
    <property type="entry name" value="Ion_trans_dom"/>
</dbReference>
<evidence type="ECO:0000256" key="4">
    <source>
        <dbReference type="ARBA" id="ARBA00022673"/>
    </source>
</evidence>
<dbReference type="Pfam" id="PF08454">
    <property type="entry name" value="RIH_assoc"/>
    <property type="match status" value="1"/>
</dbReference>
<dbReference type="InterPro" id="IPR001870">
    <property type="entry name" value="B30.2/SPRY"/>
</dbReference>
<evidence type="ECO:0000256" key="10">
    <source>
        <dbReference type="ARBA" id="ARBA00023136"/>
    </source>
</evidence>
<comment type="caution">
    <text evidence="18">The sequence shown here is derived from an EMBL/GenBank/DDBJ whole genome shotgun (WGS) entry which is preliminary data.</text>
</comment>
<feature type="region of interest" description="Disordered" evidence="14">
    <location>
        <begin position="2551"/>
        <end position="2570"/>
    </location>
</feature>
<dbReference type="Pfam" id="PF02026">
    <property type="entry name" value="RyR"/>
    <property type="match status" value="1"/>
</dbReference>
<keyword evidence="18" id="KW-0675">Receptor</keyword>
<keyword evidence="10 15" id="KW-0472">Membrane</keyword>
<dbReference type="PROSITE" id="PS50188">
    <property type="entry name" value="B302_SPRY"/>
    <property type="match status" value="1"/>
</dbReference>
<comment type="catalytic activity">
    <reaction evidence="13">
        <text>Ca(2+)(in) = Ca(2+)(out)</text>
        <dbReference type="Rhea" id="RHEA:29671"/>
        <dbReference type="ChEBI" id="CHEBI:29108"/>
    </reaction>
</comment>
<feature type="region of interest" description="Disordered" evidence="14">
    <location>
        <begin position="2930"/>
        <end position="2953"/>
    </location>
</feature>
<dbReference type="Pfam" id="PF21119">
    <property type="entry name" value="RYDR_Jsol"/>
    <property type="match status" value="1"/>
</dbReference>
<evidence type="ECO:0000256" key="12">
    <source>
        <dbReference type="ARBA" id="ARBA00023303"/>
    </source>
</evidence>
<feature type="domain" description="B30.2/SPRY" evidence="16">
    <location>
        <begin position="1186"/>
        <end position="1381"/>
    </location>
</feature>
<evidence type="ECO:0000313" key="19">
    <source>
        <dbReference type="Proteomes" id="UP001165289"/>
    </source>
</evidence>
<dbReference type="Gene3D" id="2.60.120.920">
    <property type="match status" value="2"/>
</dbReference>
<feature type="transmembrane region" description="Helical" evidence="15">
    <location>
        <begin position="4387"/>
        <end position="4405"/>
    </location>
</feature>
<evidence type="ECO:0000256" key="6">
    <source>
        <dbReference type="ARBA" id="ARBA00022837"/>
    </source>
</evidence>
<dbReference type="SUPFAM" id="SSF47473">
    <property type="entry name" value="EF-hand"/>
    <property type="match status" value="1"/>
</dbReference>
<dbReference type="GO" id="GO:0006941">
    <property type="term" value="P:striated muscle contraction"/>
    <property type="evidence" value="ECO:0007669"/>
    <property type="project" value="TreeGrafter"/>
</dbReference>
<dbReference type="InterPro" id="IPR013662">
    <property type="entry name" value="RIH_assoc-dom"/>
</dbReference>
<comment type="subcellular location">
    <subcellularLocation>
        <location evidence="1">Sarcoplasmic reticulum membrane</location>
        <topology evidence="1">Multi-pass membrane protein</topology>
    </subcellularLocation>
</comment>
<keyword evidence="5 15" id="KW-0812">Transmembrane</keyword>
<organism evidence="18 19">
    <name type="scientific">Oopsacas minuta</name>
    <dbReference type="NCBI Taxonomy" id="111878"/>
    <lineage>
        <taxon>Eukaryota</taxon>
        <taxon>Metazoa</taxon>
        <taxon>Porifera</taxon>
        <taxon>Hexactinellida</taxon>
        <taxon>Hexasterophora</taxon>
        <taxon>Lyssacinosida</taxon>
        <taxon>Leucopsacidae</taxon>
        <taxon>Oopsacas</taxon>
    </lineage>
</organism>
<feature type="region of interest" description="Disordered" evidence="14">
    <location>
        <begin position="2107"/>
        <end position="2126"/>
    </location>
</feature>
<reference evidence="18 19" key="1">
    <citation type="journal article" date="2023" name="BMC Biol.">
        <title>The compact genome of the sponge Oopsacas minuta (Hexactinellida) is lacking key metazoan core genes.</title>
        <authorList>
            <person name="Santini S."/>
            <person name="Schenkelaars Q."/>
            <person name="Jourda C."/>
            <person name="Duchesne M."/>
            <person name="Belahbib H."/>
            <person name="Rocher C."/>
            <person name="Selva M."/>
            <person name="Riesgo A."/>
            <person name="Vervoort M."/>
            <person name="Leys S.P."/>
            <person name="Kodjabachian L."/>
            <person name="Le Bivic A."/>
            <person name="Borchiellini C."/>
            <person name="Claverie J.M."/>
            <person name="Renard E."/>
        </authorList>
    </citation>
    <scope>NUCLEOTIDE SEQUENCE [LARGE SCALE GENOMIC DNA]</scope>
    <source>
        <strain evidence="18">SPO-2</strain>
    </source>
</reference>
<protein>
    <submittedName>
        <fullName evidence="18">Ryanodine receptor 44F-like X1</fullName>
    </submittedName>
</protein>
<feature type="compositionally biased region" description="Polar residues" evidence="14">
    <location>
        <begin position="2112"/>
        <end position="2121"/>
    </location>
</feature>
<gene>
    <name evidence="18" type="ORF">LOD99_255</name>
</gene>
<dbReference type="InterPro" id="IPR003877">
    <property type="entry name" value="SPRY_dom"/>
</dbReference>
<dbReference type="Pfam" id="PF01365">
    <property type="entry name" value="RYDR_ITPR"/>
    <property type="match status" value="2"/>
</dbReference>
<dbReference type="InterPro" id="IPR043136">
    <property type="entry name" value="B30.2/SPRY_sf"/>
</dbReference>
<dbReference type="Pfam" id="PF00520">
    <property type="entry name" value="Ion_trans"/>
    <property type="match status" value="1"/>
</dbReference>
<dbReference type="InterPro" id="IPR000699">
    <property type="entry name" value="RIH_dom"/>
</dbReference>
<dbReference type="EMBL" id="JAKMXF010000111">
    <property type="protein sequence ID" value="KAI6657509.1"/>
    <property type="molecule type" value="Genomic_DNA"/>
</dbReference>
<evidence type="ECO:0000256" key="11">
    <source>
        <dbReference type="ARBA" id="ARBA00023286"/>
    </source>
</evidence>
<dbReference type="Pfam" id="PF13499">
    <property type="entry name" value="EF-hand_7"/>
    <property type="match status" value="1"/>
</dbReference>
<dbReference type="InterPro" id="IPR003032">
    <property type="entry name" value="Ryanodine_rcpt"/>
</dbReference>
<dbReference type="PROSITE" id="PS50222">
    <property type="entry name" value="EF_HAND_2"/>
    <property type="match status" value="2"/>
</dbReference>
<dbReference type="GO" id="GO:0005509">
    <property type="term" value="F:calcium ion binding"/>
    <property type="evidence" value="ECO:0007669"/>
    <property type="project" value="InterPro"/>
</dbReference>
<feature type="compositionally biased region" description="Polar residues" evidence="14">
    <location>
        <begin position="2930"/>
        <end position="2948"/>
    </location>
</feature>
<keyword evidence="4" id="KW-0107">Calcium channel</keyword>
<keyword evidence="7" id="KW-0703">Sarcoplasmic reticulum</keyword>
<dbReference type="PANTHER" id="PTHR46399:SF8">
    <property type="entry name" value="B30.2_SPRY DOMAIN-CONTAINING PROTEIN"/>
    <property type="match status" value="1"/>
</dbReference>
<dbReference type="InterPro" id="IPR048581">
    <property type="entry name" value="RYDR_Jsol"/>
</dbReference>
<dbReference type="Proteomes" id="UP001165289">
    <property type="component" value="Unassembled WGS sequence"/>
</dbReference>
<evidence type="ECO:0000313" key="18">
    <source>
        <dbReference type="EMBL" id="KAI6657509.1"/>
    </source>
</evidence>
<evidence type="ECO:0000256" key="2">
    <source>
        <dbReference type="ARBA" id="ARBA00022448"/>
    </source>
</evidence>
<sequence length="4959" mass="576130">MEGANTQTGNPFNATHFNLEIAGYLRTEDIIYLNCKSKDEQYVISSDGFGSSEIFLGAYQDKFPLWKSAFIIEQATSVHMLNTKLYHEGCSKKTKPSQTGSTKIHKTLTYGNAIILRHLTSKKYLACQPRIGNQSDYKLRFVRIVGDGCWFIVLPGNTASCIGDKVKTGDGALLKNHLTERYIYHKMDEKVRTFSQSQTDAPPPYMIERSRSNPSQSRSIRHKLSKAFTISEQFEDNEYIGSKELKKIELKIDFKKTIWRIMVLASSDARDLYQDYLSGEDYIQIHSPVKGYLGPEVGGEIQPDQKQRDLSQRKSLSCLDEFLSKDYIKEDQPKLVYKQDTSGVGNVWRVETIKSVGGKWGASFVRWQQAFNLVNVVTGTYLAYCKEKRELCLVKLEEIGEENHTCDTIDFKCLSICKSKMDITGAKTSTCTQNTMTFPRGKDEIFFDEEEFSPPQIKFAESSIILLADTEQMPCVAFDTFVTEQKESSNIATTSQDHKYIFSLNFSLVPSEKAYAANLICVTEAIVDAFKCLRNETLKNEFKNFYPIRKNLRNMLSDLMSYLDPQRDNTWNEVDSRDPTMKRLSLRAKQTLFSSEGILLEFPAILAYLQELRLQIRMEVKRDHLRMINELTRDILEVIALMIEGNPENCQKLVRKDWLDIFFDLLEIQAFFEGVLKVLHLAVQSSPTVLTLFSENIEYFDRIFNLLEKFGRNERVLDLLSALCVHEGVAIRRNQDNITKLLLGSNIRNSLFLKTYSIEIVDFFRPNLFLHYVPNSASYTEWFFEVEFKSTSDHNEEALHARVGWAYVEYFKTEPTIIAYESNTELDTEPVKVGVGSDLTSFGFDGQFMWIGGNKYQVEELMDENLQILHEPITIGCYIDMQKGRAWFFLNGKQVNISITGIVPEEYITPVVSLRGQVQAVVRLGKEFGNFKYPPPQHLFKPAPLCDARLSINDSLKMEKWVCPDQMDNRQLDIITPDDPLPKGVVTLSSPISPDKFNAYIPIQVQDLEPMTPSTSIVDGRRKSLPNFQIAFQLGSKKQDLAEFLHDAWSEKCLSLDYKWGEVTDPIKKTMRELDHFDKLDEHDQEEYIVLAEALIDGLNKYDCNINVLNWKYERPRERSEVYKPLHYSLANHSKPHWNRYHDAISRQLAEYVHNQLCLKKIQRGWRYGYEMNEQLKLHPSLRPLESFEQTTLTYLRLRHLINSTIQLVLASNGGNLELKHDEETKTGLEESKGETRFTTFKVSNQFAVSYKENGNNRWYFEAIIKSEGQIRVGWATTDATPGIPLGDDKHSYAFSGYCVACKCHNNTESFGRTWKKDSVLGCFLDLNDGTIIFSLDGQFLRSSSNVKNAFTNIPINKRYLPAVSLGPEQRVILNFGQKQDSLQMLQRTFEQPEVFTPFGEGIICQIPIYISQRTNDSVRIEKSGTQPVRILDPQKQWKTPPPIKLQLRKKTRMLYMSLNMGICPLRAGEERFSFSVSIPNLDNRQAFERGYIGFTTSHFTQMNSQYQLRAIGETHNPGPVYSLDKECLAAGIVGEENTPGELISFYLVPLSTFIDQFTNEKPQAVHTNFLRVSCIMDLITRNVLFYLDEDFICEIPIKNLNFFLYPSLLYAGNQGDIIEFDFNPFRECSPFIHGLLDPEICGDNVFTERMHLRVSTPHKWSNLELNSNRFSIHLERDEGISINSKLSPYRASLMDSENYEDNAFPSVGEDLPRRFSRIYNIDAELTHLEEDTFEFFPYEIPKFDTNLNHPNKNMHLLIPEESCLISLMDTIENKQLIEFYTKTILLLISVCDKDFIKAKEMVLDYVGFQHLLSSLELGIQQLIPVQLSLAIYKLCIALFLEAEYNLKAMTRRESLIEMMTEPPQIITVLPRDPTINDFIEERESVGSMSGWHFSYGSQLLAQLKGMVFAKLWEIMSVKLYTCSFLKDKKMREGVLMPLLNVIKHLVLTEKLDPKEYTWLMLIIEPKYKAYICDETRNYELPFKEGLLGILDLEDSVKYEICSILDYLYDLHIRRQVYKTVHFMMNISNDIKQKQEEKMEHFKNQPHHPSGRELRQPPSQQIEYFLEQVTQCGVDKFYEMPIEKLKNYFLYFKSTFECRSKYCEDSYEKQTDTPPQMSDDITTGIAERPNTKLRDSIIEGLLGWARQIADNHPLREIIFSLVRRYVSRVEEFRDVLARTYVLPKSSKKSETSSSETSRAAEILGALGHLRSVLNIKLNQQDETRLTLAIGTLTNANVLFQYPDSLFILGVYEAVLNVMEHILRECLPKQVQSKLKKRISVKFGTLRKIHSFGITQNTFACCIHFLCSLIRYFPLFSIHSSNSTDVFFSELDKLIELSFIYVHSTKKDALSSPLEVVNSLIKQNEKLTLSLKESQINQILEFLTNTLFKVPDSKLRKLDSEYQFRHGLCYLEFLKYAVSSQEKYIETNAKIVVMYFINHKETIDQALLNFFSKQTLASEPELMFYTNFLDLLGRCAPPRKYEDGVEEISESQNNNENLQFRKKTCLLLQNFISEKLILEFLSMKGHQLEDKWMLYKSALIAILDRIHGITEPQSTSESKTDTERDQLGYPNTESRSSFLELVDGPFLCDLSRALLKHQFEVSDTSRDHRGHGSFREEPNTPLQDLTYIMSAVLPVITKGFHNIHRLLLTNTETHILNSTLYATYWISFLIPEKLSGRYKKPLAEFFSEFAIVIPPFVMCNFFRCITSDISHMRLGTAQVLFKFFQQHLEHYQSYYNQTNSELQGRAKLPEQEDLITLFFQLLYYLLKNNDKVTPKELAEDHPIIPTLIALSGCISPMTLTKTQIDDLLSDINNIEATHSASFDADIISLVVPKHSFLPFSYYNRNQKRDGERRRMSLRRGAIRYNQLEEKLHPYGEKFWEQVKGEIAILNEELESLEDPNKYSRLMSELVDCLDQENLTVSTLKERERDNSSTSIFSLQSSDGESSLPLTRTEVPRRDTSYKTLKRMSSTNSFQHQYKDEFTERLSRHLYFWVCGPHSAIASPVASSLPTSAHDVEHMPFEILLSKKRHALKVIINYFFQLLDYIGLRVRRGPNSERVGSNFLFGTEEDGVSPKLQRFSLRLLRGTKVFLEKTTGDDPAYRAPSSLQDIDESGSAFVTQPKKSKSTYSADNLKFFLKVLIPILNRHFHLHKVYYLKSGRVFYQVTATAQESDELSNLFSEFVTHLPKIPLSLEPSNRSIFTLKLKVFLRRLSDAIEVTPKMAEEVGADGTYNLSLYMRSGSHIMELVSKRTGEYSSWINISCTLTIMLPFFINLFRKIGTSLEEDVVEYFDNLEESIRDKIKPYLKILYNSLMKIAIQSELQNNTVMKEQIGTCIGLLTQVAPHAIFKEKMESYGVNVNTWLDSMSRSELIGNIIFPNYIHLPILSYTLAKYGRDPEIDPLKFQKWVDQFIEEAFNCMLEKVRLNRDFILLWIETHIEKIIIWCSPEVFWRKFLEVISEVRIHLLQVYNADKAEQHKIQTQSQNKTGYTNIDNKYFQTMYKIVAQQYITTISLLWRYITKDNIREEVERREVNDKFVSLLIILMEIFAIWCESQSFKKECLSLVKLIKDLIVFEDSMLLGVIFTEMEINTNYPLERRSGIVLILRRILHFGKAIPFIEKNECLINEGVKLLQEGKSQHAVSDLIREEFAPSEPKNPKQGTFKNLTCIANNMLSRSGGDHIQLFMKEFILMKHRLNVMANHTSPGASKWKWLRHKQIIRNMIKFLASKQLCKMANFRVTNHLIQGYRLRVLSGLESNQNLIRNLVQSNVSCPQNVSGASLEHIDFQPIAPLVSLLEVPAKTTHEEQLYLEYTRYMFQACDDLWSELDETDDTMDDERDPTEVEDRKYRRIALEKLQEKLNHLEVPQMVIKVLINCRGIWSASIYHCLQLGIAILRGGNEDVQESMLTFITKTCPKETPLFRNISKLITSSTVLDLELFNRGKAIMTHGHIQSKINALGHYEYTIALFRFLQLLCEGHNASFQEYLHTQAGKSTTVNLVQITVDYLLLMQESISSFCWHYNNMDHIEAMGQDNISCAFSVIKQVLITLTEYIQGPCKLNQTALSRSRLWDAIQGLLRLFAYLQEQLSNTNSIELLREVLKVLSDMIILLLSMLEGNQMSSEIGVSMKHTLVDCRNELQDITKFCFMFIKLNDTLTSKAFTQYDTNKDGRISRLEFERSLQTQKQYSPEEVDYLMRCGDTNRDGYIDYAEFLDRFLLRAEEIGFNLVVLLQNLFEHLPKTNSDFELNDLRNRGKELMEYFNNHLGSIEIIGKSRTVEKVYFQIPKSCRDQWARSQIQESKREFINTCDHENVNSKLDKFIDFSENTIFEMRHFGKLCQVEEWERESRAKSHRDQNIERFREITPGPQSQEYTTRNTIRTSTYSGTIKAKCLWIFLTVIHIILWCGKNVGRLIPKRYRKKKCTEATPKTCWLKGEDTCMLPGEDIIAAGDCVELEPSHLMREAKQYYETSKIIPVGFSDEYVDLKNKNFSRLRKLKQYMRDLTQLTHYWPLIIQSNFRLSSFLVENEQMLKSLRFFSVIFMNFLLLFYYQSDQDMFAYDYQIYLVLTASLHVMLSLLLLYTYIMWKVPLECFKREKKICIEILQNSDIFKSFLDSNSKPFLSQYWWDAWALKSDKFPRMYWDKHFKHKVRENYSEMDRDEEIDELLGENMERNGENNVDEEDNYRSLNEYTHGKFGVDYYYAVWMLFRVYLSDKNLLFSLMYICFTCMGLLFDHFFFAFHLIPEMMGYFSTLRTVVVSVTIHGKRLVYTTLLMSAVIFIYTVFAFRFFTTYYSKNCTNMVTCLQFHMSSALRSGGGVSDVIDTPDKKDPLVLPRFLFDMSFFFIVIVFLLAIIQGLIIDAFGELRDREEGVRASMQNKCFICGINKDKFNQVPRGYEKHTSKEHYYPNYLFFLMYLINKHDTLYTGQESYVWDLYLQRKWDFFPIGCYFEKNSNEKHEAEQLVA</sequence>
<evidence type="ECO:0000256" key="9">
    <source>
        <dbReference type="ARBA" id="ARBA00023065"/>
    </source>
</evidence>
<dbReference type="PROSITE" id="PS00018">
    <property type="entry name" value="EF_HAND_1"/>
    <property type="match status" value="2"/>
</dbReference>
<evidence type="ECO:0000256" key="3">
    <source>
        <dbReference type="ARBA" id="ARBA00022568"/>
    </source>
</evidence>
<evidence type="ECO:0000256" key="14">
    <source>
        <dbReference type="SAM" id="MobiDB-lite"/>
    </source>
</evidence>
<keyword evidence="3" id="KW-0109">Calcium transport</keyword>
<evidence type="ECO:0000256" key="15">
    <source>
        <dbReference type="SAM" id="Phobius"/>
    </source>
</evidence>
<dbReference type="InterPro" id="IPR014821">
    <property type="entry name" value="Ins145_P3_rcpt"/>
</dbReference>
<dbReference type="Gene3D" id="1.10.238.10">
    <property type="entry name" value="EF-hand"/>
    <property type="match status" value="1"/>
</dbReference>
<proteinExistence type="predicted"/>
<dbReference type="Gene3D" id="6.20.350.10">
    <property type="match status" value="1"/>
</dbReference>
<dbReference type="InterPro" id="IPR018247">
    <property type="entry name" value="EF_Hand_1_Ca_BS"/>
</dbReference>